<comment type="caution">
    <text evidence="2">The sequence shown here is derived from an EMBL/GenBank/DDBJ whole genome shotgun (WGS) entry which is preliminary data.</text>
</comment>
<evidence type="ECO:0000313" key="2">
    <source>
        <dbReference type="EMBL" id="PJC24476.1"/>
    </source>
</evidence>
<evidence type="ECO:0000256" key="1">
    <source>
        <dbReference type="SAM" id="Phobius"/>
    </source>
</evidence>
<organism evidence="2 3">
    <name type="scientific">Candidatus Uhrbacteria bacterium CG_4_9_14_0_2_um_filter_41_50</name>
    <dbReference type="NCBI Taxonomy" id="1975031"/>
    <lineage>
        <taxon>Bacteria</taxon>
        <taxon>Candidatus Uhriibacteriota</taxon>
    </lineage>
</organism>
<keyword evidence="1" id="KW-1133">Transmembrane helix</keyword>
<keyword evidence="1" id="KW-0812">Transmembrane</keyword>
<dbReference type="EMBL" id="PFSI01000037">
    <property type="protein sequence ID" value="PJC24476.1"/>
    <property type="molecule type" value="Genomic_DNA"/>
</dbReference>
<dbReference type="Gene3D" id="3.40.30.10">
    <property type="entry name" value="Glutaredoxin"/>
    <property type="match status" value="1"/>
</dbReference>
<feature type="transmembrane region" description="Helical" evidence="1">
    <location>
        <begin position="6"/>
        <end position="27"/>
    </location>
</feature>
<proteinExistence type="predicted"/>
<name>A0A2M8ENZ9_9BACT</name>
<dbReference type="Proteomes" id="UP000230251">
    <property type="component" value="Unassembled WGS sequence"/>
</dbReference>
<evidence type="ECO:0000313" key="3">
    <source>
        <dbReference type="Proteomes" id="UP000230251"/>
    </source>
</evidence>
<accession>A0A2M8ENZ9</accession>
<protein>
    <recommendedName>
        <fullName evidence="4">Thioredoxin domain-containing protein</fullName>
    </recommendedName>
</protein>
<gene>
    <name evidence="2" type="ORF">CO057_02675</name>
</gene>
<reference evidence="3" key="1">
    <citation type="submission" date="2017-09" db="EMBL/GenBank/DDBJ databases">
        <title>Depth-based differentiation of microbial function through sediment-hosted aquifers and enrichment of novel symbionts in the deep terrestrial subsurface.</title>
        <authorList>
            <person name="Probst A.J."/>
            <person name="Ladd B."/>
            <person name="Jarett J.K."/>
            <person name="Geller-Mcgrath D.E."/>
            <person name="Sieber C.M.K."/>
            <person name="Emerson J.B."/>
            <person name="Anantharaman K."/>
            <person name="Thomas B.C."/>
            <person name="Malmstrom R."/>
            <person name="Stieglmeier M."/>
            <person name="Klingl A."/>
            <person name="Woyke T."/>
            <person name="Ryan C.M."/>
            <person name="Banfield J.F."/>
        </authorList>
    </citation>
    <scope>NUCLEOTIDE SEQUENCE [LARGE SCALE GENOMIC DNA]</scope>
</reference>
<dbReference type="AlphaFoldDB" id="A0A2M8ENZ9"/>
<evidence type="ECO:0008006" key="4">
    <source>
        <dbReference type="Google" id="ProtNLM"/>
    </source>
</evidence>
<sequence>MKKPSFATMIIFVAVATVVVLIASAVWRNNAPSDYDEVAQCITDNGGKVKVAYWCSACAAQEEMFGSAWRLIDKTECSSPGSHDFDLCPEISGTPTWEMADGTTFSGAFPVADLAETFGCTEFLP</sequence>
<keyword evidence="1" id="KW-0472">Membrane</keyword>